<accession>A0ABY9X464</accession>
<dbReference type="InterPro" id="IPR016024">
    <property type="entry name" value="ARM-type_fold"/>
</dbReference>
<reference evidence="1 2" key="1">
    <citation type="submission" date="2019-08" db="EMBL/GenBank/DDBJ databases">
        <title>Archangium and Cystobacter genomes.</title>
        <authorList>
            <person name="Chen I.-C.K."/>
            <person name="Wielgoss S."/>
        </authorList>
    </citation>
    <scope>NUCLEOTIDE SEQUENCE [LARGE SCALE GENOMIC DNA]</scope>
    <source>
        <strain evidence="1 2">Cbm 6</strain>
    </source>
</reference>
<organism evidence="1 2">
    <name type="scientific">Archangium minus</name>
    <dbReference type="NCBI Taxonomy" id="83450"/>
    <lineage>
        <taxon>Bacteria</taxon>
        <taxon>Pseudomonadati</taxon>
        <taxon>Myxococcota</taxon>
        <taxon>Myxococcia</taxon>
        <taxon>Myxococcales</taxon>
        <taxon>Cystobacterineae</taxon>
        <taxon>Archangiaceae</taxon>
        <taxon>Archangium</taxon>
    </lineage>
</organism>
<proteinExistence type="predicted"/>
<evidence type="ECO:0000313" key="1">
    <source>
        <dbReference type="EMBL" id="WNG50169.1"/>
    </source>
</evidence>
<dbReference type="SUPFAM" id="SSF48371">
    <property type="entry name" value="ARM repeat"/>
    <property type="match status" value="1"/>
</dbReference>
<keyword evidence="2" id="KW-1185">Reference proteome</keyword>
<dbReference type="Proteomes" id="UP001611383">
    <property type="component" value="Chromosome"/>
</dbReference>
<name>A0ABY9X464_9BACT</name>
<sequence length="660" mass="73524">MVHSCPQCGVFLSFQRKEMLNPDLISGNWYGCPGCARNVCEACGKSSGRRCLQCGDTLEPDQFFPVRLKPREDWRSIVSAILEEPAIFDPVWMVELISCVTETSIHDIDAALDDWTRNRIRDEVFALDILRRLGSTDSCTFIHSTEHLWTPEWEQRLSLAAGYYLERADDLTRDALRQRELLQGWLVLAPASRPAGKALLELTLHPDEGVSGLALRVQHLFELPLLYVLEWCVPVLRSGVPARVSAALAVLENALERRSPLDRRTRQEVEQRLCSELARRGESEVKALVSQLVTSSSPWPVDLIASFVGALDLASEVLPLLAAALSSRRPSRYRIFDFIAAMGTSAVAVGARALILEHLEQAESHDVALPCLRALGRMGTSARELLMLARKWTDTGPENRRKGTLRTLIQLLVTMNEGASEELRALCQRLMSETQTIEDRQEFLQLVSRLNPSMRRVLFPGLPEPAELLLGLFEENQGTSPCLANERLLELHHESPRLRAWLINHVMEEPDDALSAHFFNVAGPECGGLLLLLQRLIADRSACLSLREEWVKALGRIAPGPGSPALRVLYELFLDARERLPLRVTAAQTLWSAGVRGLPGTELAPVLRDPSASLRAWGLLFASEVEEGFLASLREDPVALVRQLAIAGCQEDEQQGRPGR</sequence>
<dbReference type="EMBL" id="CP043494">
    <property type="protein sequence ID" value="WNG50169.1"/>
    <property type="molecule type" value="Genomic_DNA"/>
</dbReference>
<gene>
    <name evidence="1" type="ORF">F0U60_43120</name>
</gene>
<evidence type="ECO:0008006" key="3">
    <source>
        <dbReference type="Google" id="ProtNLM"/>
    </source>
</evidence>
<evidence type="ECO:0000313" key="2">
    <source>
        <dbReference type="Proteomes" id="UP001611383"/>
    </source>
</evidence>
<protein>
    <recommendedName>
        <fullName evidence="3">HEAT repeat domain-containing protein</fullName>
    </recommendedName>
</protein>
<dbReference type="RefSeq" id="WP_395808923.1">
    <property type="nucleotide sequence ID" value="NZ_CP043494.1"/>
</dbReference>